<gene>
    <name evidence="1" type="ORF">LCGC14_2003550</name>
</gene>
<comment type="caution">
    <text evidence="1">The sequence shown here is derived from an EMBL/GenBank/DDBJ whole genome shotgun (WGS) entry which is preliminary data.</text>
</comment>
<evidence type="ECO:0000313" key="1">
    <source>
        <dbReference type="EMBL" id="KKL80561.1"/>
    </source>
</evidence>
<organism evidence="1">
    <name type="scientific">marine sediment metagenome</name>
    <dbReference type="NCBI Taxonomy" id="412755"/>
    <lineage>
        <taxon>unclassified sequences</taxon>
        <taxon>metagenomes</taxon>
        <taxon>ecological metagenomes</taxon>
    </lineage>
</organism>
<sequence>MTTKRIFIRHQFGGGWNTDSGPSVDVAPDREGIVRMPYLIDADNCIYETDGGPHKVGGTSRVNSSELESGAVIKGLFDYWRQGTGGTPTQKRIIHIGTTIKKDDADGTFTDIFTGLESGSIPAYSTFDDLLIMSSDSTTDVPRSWDQTTAQNLAGSPPNFAFSATHKNRSWAAGVAANPSRLYYSVLLNPEDWAGSGSGSIDINPDDGDSITGIISHKNELWVFKGPYKGSIHRIAGTAPTGDDAFSRLSFIEGLGAVGHNTLFRSRDDIGFMWSDGTIHSLAATASFGDFNEAALSRPINGWLREHLNFGRLKHAWAVDWTEFGHVLFTVPIDGSADPSDILVMDYRFDPVRWSHLPAFSGVALSLASVIDPTDNNKRIVMGGGTDGIVRKLGRAARSIDGSTSISYKVTTPYINYNSAIMMKTIGAVAVGVQPKNDGNITIGWQRDNNAQQTDTISQGAGDVLASSSAGDEFTLGTSTLSGGRFVDRFLELEEGGEFRSIQFQATNNTNNEDVELHSISAVISGGAWSTEN</sequence>
<reference evidence="1" key="1">
    <citation type="journal article" date="2015" name="Nature">
        <title>Complex archaea that bridge the gap between prokaryotes and eukaryotes.</title>
        <authorList>
            <person name="Spang A."/>
            <person name="Saw J.H."/>
            <person name="Jorgensen S.L."/>
            <person name="Zaremba-Niedzwiedzka K."/>
            <person name="Martijn J."/>
            <person name="Lind A.E."/>
            <person name="van Eijk R."/>
            <person name="Schleper C."/>
            <person name="Guy L."/>
            <person name="Ettema T.J."/>
        </authorList>
    </citation>
    <scope>NUCLEOTIDE SEQUENCE</scope>
</reference>
<accession>A0A0F9FQ70</accession>
<dbReference type="AlphaFoldDB" id="A0A0F9FQ70"/>
<proteinExistence type="predicted"/>
<protein>
    <submittedName>
        <fullName evidence="1">Uncharacterized protein</fullName>
    </submittedName>
</protein>
<name>A0A0F9FQ70_9ZZZZ</name>
<dbReference type="EMBL" id="LAZR01022812">
    <property type="protein sequence ID" value="KKL80561.1"/>
    <property type="molecule type" value="Genomic_DNA"/>
</dbReference>